<evidence type="ECO:0000256" key="1">
    <source>
        <dbReference type="ARBA" id="ARBA00008683"/>
    </source>
</evidence>
<evidence type="ECO:0000256" key="2">
    <source>
        <dbReference type="ARBA" id="ARBA00022670"/>
    </source>
</evidence>
<keyword evidence="4" id="KW-0720">Serine protease</keyword>
<evidence type="ECO:0000313" key="7">
    <source>
        <dbReference type="EMBL" id="ABX24532.1"/>
    </source>
</evidence>
<dbReference type="GO" id="GO:0008236">
    <property type="term" value="F:serine-type peptidase activity"/>
    <property type="evidence" value="ECO:0007669"/>
    <property type="project" value="UniProtKB-KW"/>
</dbReference>
<dbReference type="PANTHER" id="PTHR33209">
    <property type="entry name" value="PROTEASE 4"/>
    <property type="match status" value="1"/>
</dbReference>
<keyword evidence="3" id="KW-0378">Hydrolase</keyword>
<feature type="domain" description="Peptidase S49" evidence="6">
    <location>
        <begin position="127"/>
        <end position="271"/>
    </location>
</feature>
<organism evidence="7">
    <name type="scientific">Vibrio nigripulchritudo</name>
    <dbReference type="NCBI Taxonomy" id="28173"/>
    <lineage>
        <taxon>Bacteria</taxon>
        <taxon>Pseudomonadati</taxon>
        <taxon>Pseudomonadota</taxon>
        <taxon>Gammaproteobacteria</taxon>
        <taxon>Vibrionales</taxon>
        <taxon>Vibrionaceae</taxon>
        <taxon>Vibrio</taxon>
    </lineage>
</organism>
<evidence type="ECO:0000256" key="5">
    <source>
        <dbReference type="SAM" id="MobiDB-lite"/>
    </source>
</evidence>
<reference evidence="7" key="1">
    <citation type="journal article" date="2008" name="Appl. Environ. Microbiol.">
        <title>Correlation between detection of a plasmid and high-level virulence of Vibrio nigripulchritudo, a pathogen of the shrimp Litopenaeus stylirostris.</title>
        <authorList>
            <person name="Reynaud Y."/>
            <person name="Saulnier D."/>
            <person name="Mazel D."/>
            <person name="Goarant C."/>
            <person name="Le Roux F."/>
        </authorList>
    </citation>
    <scope>NUCLEOTIDE SEQUENCE</scope>
    <source>
        <strain evidence="7">SFn1</strain>
        <plasmid evidence="7">pSFn1</plasmid>
    </source>
</reference>
<dbReference type="Pfam" id="PF01343">
    <property type="entry name" value="Peptidase_S49"/>
    <property type="match status" value="1"/>
</dbReference>
<dbReference type="EMBL" id="EU156059">
    <property type="protein sequence ID" value="ABX24532.1"/>
    <property type="molecule type" value="Genomic_DNA"/>
</dbReference>
<evidence type="ECO:0000256" key="3">
    <source>
        <dbReference type="ARBA" id="ARBA00022801"/>
    </source>
</evidence>
<dbReference type="InterPro" id="IPR002142">
    <property type="entry name" value="Peptidase_S49"/>
</dbReference>
<protein>
    <submittedName>
        <fullName evidence="7">Putative peptidase S49</fullName>
    </submittedName>
</protein>
<sequence>MSKSYALEFLATCQWALEGEFLERMASVAMREDFDPIGALEAKNGRRVSQITEMRDGVAIIHVNGVISRYANLFHAVCGGVSTEVLAKEFNAAINESSVKAVILNVDSPGGEASGIHELSEMIHASRGKKPVRAYVGGDGCSAAYWIATACDRVTMDATARVGSIGTVVSFVKRPDAEGSKRFEFVSSQSPNKRLDPESEQGQTAIQTQLDAMADVFISRVARNMGVTSDKVKSDFGQGGVKIGQQAVDAGMAHELGSLEALIASLSNGKNQSTTASRNTKTQHNPNASHWLALDDTSPESIINALREQYPDALASFEQQTETLSASAALDMAEDADIPMMARKLSTMTEQSASHLVQQAQSMRDVLAASGMSGSFPTLLNHIEDPARLVGIVIHEARAYDDESSDLERQISGMNDPIHRGYNQADIYKRRKER</sequence>
<comment type="similarity">
    <text evidence="1">Belongs to the peptidase S49 family.</text>
</comment>
<feature type="compositionally biased region" description="Polar residues" evidence="5">
    <location>
        <begin position="269"/>
        <end position="288"/>
    </location>
</feature>
<dbReference type="RefSeq" id="WP_012460433.1">
    <property type="nucleotide sequence ID" value="NC_010733.1"/>
</dbReference>
<evidence type="ECO:0000259" key="6">
    <source>
        <dbReference type="Pfam" id="PF01343"/>
    </source>
</evidence>
<dbReference type="AlphaFoldDB" id="B2XSF3"/>
<evidence type="ECO:0000256" key="4">
    <source>
        <dbReference type="ARBA" id="ARBA00022825"/>
    </source>
</evidence>
<geneLocation type="plasmid" evidence="7">
    <name>pSFn1</name>
</geneLocation>
<keyword evidence="7" id="KW-0614">Plasmid</keyword>
<accession>B2XSF3</accession>
<proteinExistence type="inferred from homology"/>
<name>B2XSF3_9VIBR</name>
<dbReference type="InterPro" id="IPR029045">
    <property type="entry name" value="ClpP/crotonase-like_dom_sf"/>
</dbReference>
<dbReference type="PANTHER" id="PTHR33209:SF1">
    <property type="entry name" value="PEPTIDASE S49 DOMAIN-CONTAINING PROTEIN"/>
    <property type="match status" value="1"/>
</dbReference>
<dbReference type="GO" id="GO:0006508">
    <property type="term" value="P:proteolysis"/>
    <property type="evidence" value="ECO:0007669"/>
    <property type="project" value="UniProtKB-KW"/>
</dbReference>
<dbReference type="CDD" id="cd07022">
    <property type="entry name" value="S49_Sppa_36K_type"/>
    <property type="match status" value="1"/>
</dbReference>
<dbReference type="Gene3D" id="3.90.226.10">
    <property type="entry name" value="2-enoyl-CoA Hydratase, Chain A, domain 1"/>
    <property type="match status" value="1"/>
</dbReference>
<feature type="region of interest" description="Disordered" evidence="5">
    <location>
        <begin position="269"/>
        <end position="289"/>
    </location>
</feature>
<dbReference type="SUPFAM" id="SSF52096">
    <property type="entry name" value="ClpP/crotonase"/>
    <property type="match status" value="1"/>
</dbReference>
<dbReference type="InterPro" id="IPR033855">
    <property type="entry name" value="Protein_C"/>
</dbReference>
<keyword evidence="2" id="KW-0645">Protease</keyword>